<dbReference type="RefSeq" id="WP_133359201.1">
    <property type="nucleotide sequence ID" value="NZ_SMUV01000059.1"/>
</dbReference>
<name>A0A4R5VD37_9RHOB</name>
<evidence type="ECO:0000313" key="1">
    <source>
        <dbReference type="EMBL" id="TDK50021.1"/>
    </source>
</evidence>
<dbReference type="Proteomes" id="UP000295301">
    <property type="component" value="Unassembled WGS sequence"/>
</dbReference>
<proteinExistence type="predicted"/>
<gene>
    <name evidence="1" type="ORF">E1832_07610</name>
</gene>
<dbReference type="Pfam" id="PF04299">
    <property type="entry name" value="FMN_bind_2"/>
    <property type="match status" value="1"/>
</dbReference>
<reference evidence="1 2" key="1">
    <citation type="submission" date="2019-03" db="EMBL/GenBank/DDBJ databases">
        <title>Ruegeria lutea sp. nov., a novel strain, isolated from marine sediment, the Masan Bay, South Korea.</title>
        <authorList>
            <person name="Kim J."/>
            <person name="Kim D.-Y."/>
            <person name="Lee S.-S."/>
        </authorList>
    </citation>
    <scope>NUCLEOTIDE SEQUENCE [LARGE SCALE GENOMIC DNA]</scope>
    <source>
        <strain evidence="1 2">318-1</strain>
    </source>
</reference>
<dbReference type="InterPro" id="IPR007396">
    <property type="entry name" value="TR_PAI2-type"/>
</dbReference>
<dbReference type="PANTHER" id="PTHR35802:SF1">
    <property type="entry name" value="PROTEASE SYNTHASE AND SPORULATION PROTEIN PAI 2"/>
    <property type="match status" value="1"/>
</dbReference>
<accession>A0A4R5VD37</accession>
<dbReference type="Gene3D" id="2.30.110.10">
    <property type="entry name" value="Electron Transport, Fmn-binding Protein, Chain A"/>
    <property type="match status" value="1"/>
</dbReference>
<dbReference type="OrthoDB" id="9794948at2"/>
<comment type="caution">
    <text evidence="1">The sequence shown here is derived from an EMBL/GenBank/DDBJ whole genome shotgun (WGS) entry which is preliminary data.</text>
</comment>
<dbReference type="SUPFAM" id="SSF50475">
    <property type="entry name" value="FMN-binding split barrel"/>
    <property type="match status" value="1"/>
</dbReference>
<protein>
    <submittedName>
        <fullName evidence="1">FMN-binding negative transcriptional regulator</fullName>
    </submittedName>
</protein>
<dbReference type="PANTHER" id="PTHR35802">
    <property type="entry name" value="PROTEASE SYNTHASE AND SPORULATION PROTEIN PAI 2"/>
    <property type="match status" value="1"/>
</dbReference>
<sequence>MHPNPIYRTADAARNIGFARARARGFGVLAVADPAGVAPMLSHVPFVLSDDGAMAELHLVRSNPIARALQSPLPARLAVSGPDSYISPDWYGMEDQVPTWNYVAVHLTGRLELCPQEELRGFLDRLSAQFEARLAPKPEWRADKVDRAALDRMMRMIVPARLHVDGIDGTWKLAQNRPGAARLAAADGVAETGIGAELSALAELMRDVPEE</sequence>
<dbReference type="AlphaFoldDB" id="A0A4R5VD37"/>
<evidence type="ECO:0000313" key="2">
    <source>
        <dbReference type="Proteomes" id="UP000295301"/>
    </source>
</evidence>
<organism evidence="1 2">
    <name type="scientific">Antarcticimicrobium luteum</name>
    <dbReference type="NCBI Taxonomy" id="2547397"/>
    <lineage>
        <taxon>Bacteria</taxon>
        <taxon>Pseudomonadati</taxon>
        <taxon>Pseudomonadota</taxon>
        <taxon>Alphaproteobacteria</taxon>
        <taxon>Rhodobacterales</taxon>
        <taxon>Paracoccaceae</taxon>
        <taxon>Antarcticimicrobium</taxon>
    </lineage>
</organism>
<dbReference type="PIRSF" id="PIRSF010372">
    <property type="entry name" value="PaiB"/>
    <property type="match status" value="1"/>
</dbReference>
<dbReference type="EMBL" id="SMUV01000059">
    <property type="protein sequence ID" value="TDK50021.1"/>
    <property type="molecule type" value="Genomic_DNA"/>
</dbReference>
<keyword evidence="2" id="KW-1185">Reference proteome</keyword>
<dbReference type="InterPro" id="IPR012349">
    <property type="entry name" value="Split_barrel_FMN-bd"/>
</dbReference>